<organism evidence="2 3">
    <name type="scientific">Fusarium coffeatum</name>
    <dbReference type="NCBI Taxonomy" id="231269"/>
    <lineage>
        <taxon>Eukaryota</taxon>
        <taxon>Fungi</taxon>
        <taxon>Dikarya</taxon>
        <taxon>Ascomycota</taxon>
        <taxon>Pezizomycotina</taxon>
        <taxon>Sordariomycetes</taxon>
        <taxon>Hypocreomycetidae</taxon>
        <taxon>Hypocreales</taxon>
        <taxon>Nectriaceae</taxon>
        <taxon>Fusarium</taxon>
        <taxon>Fusarium incarnatum-equiseti species complex</taxon>
    </lineage>
</organism>
<name>A0A366R351_9HYPO</name>
<dbReference type="GeneID" id="41998358"/>
<dbReference type="Proteomes" id="UP000253153">
    <property type="component" value="Unassembled WGS sequence"/>
</dbReference>
<sequence>MPERNIGTPTRESNDSTQLNTGASQNKTLITPPSSQSPAFQVEGQPRKKRRRKGNNWTRKKLPSRTTTQHSDLLSAPATESKEEDHGNDDASMAIESEGVGDLTAGLGMMDRPQLPTKSTAEASPVSPERSPPPHTTKASPVRPPRTVFSMIPAPETREADREATISPTDQRGENSPSPRSNLAKRRLSDDSQTGDESPMIPIHFPPNPITRPDRACDIFWRNACMEVQRPDGSVHAPDIIRRLMTKKGGIGRPWPQLEEGLAAIEAMKKDTIDPVEIFRRQEEEEAIARAKEERRLANKRRYRPRGQIDRERAERQAALAALLTKELESDGASASP</sequence>
<evidence type="ECO:0000313" key="3">
    <source>
        <dbReference type="Proteomes" id="UP000253153"/>
    </source>
</evidence>
<protein>
    <submittedName>
        <fullName evidence="2">Uncharacterized protein</fullName>
    </submittedName>
</protein>
<feature type="compositionally biased region" description="Basic residues" evidence="1">
    <location>
        <begin position="47"/>
        <end position="63"/>
    </location>
</feature>
<accession>A0A366R351</accession>
<comment type="caution">
    <text evidence="2">The sequence shown here is derived from an EMBL/GenBank/DDBJ whole genome shotgun (WGS) entry which is preliminary data.</text>
</comment>
<dbReference type="OrthoDB" id="5098283at2759"/>
<keyword evidence="3" id="KW-1185">Reference proteome</keyword>
<dbReference type="RefSeq" id="XP_031012850.1">
    <property type="nucleotide sequence ID" value="XM_031163062.1"/>
</dbReference>
<feature type="compositionally biased region" description="Basic and acidic residues" evidence="1">
    <location>
        <begin position="80"/>
        <end position="89"/>
    </location>
</feature>
<feature type="compositionally biased region" description="Polar residues" evidence="1">
    <location>
        <begin position="7"/>
        <end position="39"/>
    </location>
</feature>
<reference evidence="2 3" key="1">
    <citation type="submission" date="2018-06" db="EMBL/GenBank/DDBJ databases">
        <title>Fusarium incarnatum-equiseti species complex species 28.</title>
        <authorList>
            <person name="Gardiner D.M."/>
        </authorList>
    </citation>
    <scope>NUCLEOTIDE SEQUENCE [LARGE SCALE GENOMIC DNA]</scope>
    <source>
        <strain evidence="2 3">FIESC_28</strain>
    </source>
</reference>
<gene>
    <name evidence="2" type="ORF">FIESC28_08925</name>
</gene>
<feature type="compositionally biased region" description="Polar residues" evidence="1">
    <location>
        <begin position="166"/>
        <end position="181"/>
    </location>
</feature>
<dbReference type="EMBL" id="QKXC01000212">
    <property type="protein sequence ID" value="RBR11591.1"/>
    <property type="molecule type" value="Genomic_DNA"/>
</dbReference>
<evidence type="ECO:0000313" key="2">
    <source>
        <dbReference type="EMBL" id="RBR11591.1"/>
    </source>
</evidence>
<feature type="region of interest" description="Disordered" evidence="1">
    <location>
        <begin position="1"/>
        <end position="209"/>
    </location>
</feature>
<proteinExistence type="predicted"/>
<evidence type="ECO:0000256" key="1">
    <source>
        <dbReference type="SAM" id="MobiDB-lite"/>
    </source>
</evidence>
<dbReference type="AlphaFoldDB" id="A0A366R351"/>